<gene>
    <name evidence="2" type="ORF">PPACK8108_LOCUS22356</name>
</gene>
<comment type="caution">
    <text evidence="2">The sequence shown here is derived from an EMBL/GenBank/DDBJ whole genome shotgun (WGS) entry which is preliminary data.</text>
</comment>
<dbReference type="Proteomes" id="UP001153365">
    <property type="component" value="Unassembled WGS sequence"/>
</dbReference>
<dbReference type="GO" id="GO:0007018">
    <property type="term" value="P:microtubule-based movement"/>
    <property type="evidence" value="ECO:0007669"/>
    <property type="project" value="InterPro"/>
</dbReference>
<dbReference type="GO" id="GO:0030286">
    <property type="term" value="C:dynein complex"/>
    <property type="evidence" value="ECO:0007669"/>
    <property type="project" value="InterPro"/>
</dbReference>
<dbReference type="GO" id="GO:0051959">
    <property type="term" value="F:dynein light intermediate chain binding"/>
    <property type="evidence" value="ECO:0007669"/>
    <property type="project" value="InterPro"/>
</dbReference>
<name>A0AAV0BJT6_PHAPC</name>
<dbReference type="InterPro" id="IPR013602">
    <property type="entry name" value="Dynein_heavy_linker"/>
</dbReference>
<dbReference type="EMBL" id="CALTRL010005887">
    <property type="protein sequence ID" value="CAH7687556.1"/>
    <property type="molecule type" value="Genomic_DNA"/>
</dbReference>
<organism evidence="2 3">
    <name type="scientific">Phakopsora pachyrhizi</name>
    <name type="common">Asian soybean rust disease fungus</name>
    <dbReference type="NCBI Taxonomy" id="170000"/>
    <lineage>
        <taxon>Eukaryota</taxon>
        <taxon>Fungi</taxon>
        <taxon>Dikarya</taxon>
        <taxon>Basidiomycota</taxon>
        <taxon>Pucciniomycotina</taxon>
        <taxon>Pucciniomycetes</taxon>
        <taxon>Pucciniales</taxon>
        <taxon>Phakopsoraceae</taxon>
        <taxon>Phakopsora</taxon>
    </lineage>
</organism>
<dbReference type="AlphaFoldDB" id="A0AAV0BJT6"/>
<dbReference type="GO" id="GO:0045505">
    <property type="term" value="F:dynein intermediate chain binding"/>
    <property type="evidence" value="ECO:0007669"/>
    <property type="project" value="InterPro"/>
</dbReference>
<protein>
    <submittedName>
        <fullName evidence="2">Dynein heavy chain, N-terminal region 2-domain-containing protein</fullName>
    </submittedName>
</protein>
<dbReference type="PANTHER" id="PTHR45703">
    <property type="entry name" value="DYNEIN HEAVY CHAIN"/>
    <property type="match status" value="1"/>
</dbReference>
<accession>A0AAV0BJT6</accession>
<dbReference type="InterPro" id="IPR026983">
    <property type="entry name" value="DHC"/>
</dbReference>
<reference evidence="2" key="1">
    <citation type="submission" date="2022-06" db="EMBL/GenBank/DDBJ databases">
        <authorList>
            <consortium name="SYNGENTA / RWTH Aachen University"/>
        </authorList>
    </citation>
    <scope>NUCLEOTIDE SEQUENCE</scope>
</reference>
<evidence type="ECO:0000259" key="1">
    <source>
        <dbReference type="Pfam" id="PF08393"/>
    </source>
</evidence>
<feature type="domain" description="Dynein heavy chain linker" evidence="1">
    <location>
        <begin position="1"/>
        <end position="108"/>
    </location>
</feature>
<dbReference type="InterPro" id="IPR042228">
    <property type="entry name" value="Dynein_linker_3"/>
</dbReference>
<evidence type="ECO:0000313" key="3">
    <source>
        <dbReference type="Proteomes" id="UP001153365"/>
    </source>
</evidence>
<keyword evidence="3" id="KW-1185">Reference proteome</keyword>
<dbReference type="PANTHER" id="PTHR45703:SF36">
    <property type="entry name" value="DYNEIN HEAVY CHAIN, CYTOPLASMIC"/>
    <property type="match status" value="1"/>
</dbReference>
<dbReference type="Pfam" id="PF08393">
    <property type="entry name" value="DHC_N2"/>
    <property type="match status" value="1"/>
</dbReference>
<proteinExistence type="predicted"/>
<evidence type="ECO:0000313" key="2">
    <source>
        <dbReference type="EMBL" id="CAH7687556.1"/>
    </source>
</evidence>
<sequence length="108" mass="12565">MKPVFKSPYVIDLHQIPEALKTLDKPVESLSKLQEALGKYHEHERSSFPPFYFVGDGYLLEILGNSKEIFLMLKHLKKMFTGLSTLTIDQDLTRIENMCYREGEEIPF</sequence>
<dbReference type="Gene3D" id="3.20.180.20">
    <property type="entry name" value="Dynein heavy chain, N-terminal domain 2"/>
    <property type="match status" value="1"/>
</dbReference>